<dbReference type="Proteomes" id="UP000244336">
    <property type="component" value="Chromosome 5"/>
</dbReference>
<proteinExistence type="predicted"/>
<keyword evidence="2" id="KW-1185">Reference proteome</keyword>
<dbReference type="Gramene" id="PUZ54324">
    <property type="protein sequence ID" value="PUZ54324"/>
    <property type="gene ID" value="GQ55_5G122100"/>
</dbReference>
<organism evidence="1 2">
    <name type="scientific">Panicum hallii var. hallii</name>
    <dbReference type="NCBI Taxonomy" id="1504633"/>
    <lineage>
        <taxon>Eukaryota</taxon>
        <taxon>Viridiplantae</taxon>
        <taxon>Streptophyta</taxon>
        <taxon>Embryophyta</taxon>
        <taxon>Tracheophyta</taxon>
        <taxon>Spermatophyta</taxon>
        <taxon>Magnoliopsida</taxon>
        <taxon>Liliopsida</taxon>
        <taxon>Poales</taxon>
        <taxon>Poaceae</taxon>
        <taxon>PACMAD clade</taxon>
        <taxon>Panicoideae</taxon>
        <taxon>Panicodae</taxon>
        <taxon>Paniceae</taxon>
        <taxon>Panicinae</taxon>
        <taxon>Panicum</taxon>
        <taxon>Panicum sect. Panicum</taxon>
    </lineage>
</organism>
<evidence type="ECO:0000313" key="1">
    <source>
        <dbReference type="EMBL" id="PUZ54324.1"/>
    </source>
</evidence>
<dbReference type="EMBL" id="CM009753">
    <property type="protein sequence ID" value="PUZ54324.1"/>
    <property type="molecule type" value="Genomic_DNA"/>
</dbReference>
<sequence length="160" mass="18149">MHREVIFFPVRQGNAGGRRMESERLARAPGAARWREPALACPVADGAVAITGRPRGELAHDHPARARQEPNRQLIALTLSQSLGPARRRRRRKPVRPLREEAHRFSRRFRLLLVCSVLGPPSSRYVFDGARPQGVRGNVQAAASTCRRWRMHSAWPLRRS</sequence>
<accession>A0A2T7DFJ6</accession>
<protein>
    <submittedName>
        <fullName evidence="1">Uncharacterized protein</fullName>
    </submittedName>
</protein>
<reference evidence="1 2" key="1">
    <citation type="submission" date="2018-04" db="EMBL/GenBank/DDBJ databases">
        <title>WGS assembly of Panicum hallii var. hallii HAL2.</title>
        <authorList>
            <person name="Lovell J."/>
            <person name="Jenkins J."/>
            <person name="Lowry D."/>
            <person name="Mamidi S."/>
            <person name="Sreedasyam A."/>
            <person name="Weng X."/>
            <person name="Barry K."/>
            <person name="Bonette J."/>
            <person name="Campitelli B."/>
            <person name="Daum C."/>
            <person name="Gordon S."/>
            <person name="Gould B."/>
            <person name="Lipzen A."/>
            <person name="MacQueen A."/>
            <person name="Palacio-Mejia J."/>
            <person name="Plott C."/>
            <person name="Shakirov E."/>
            <person name="Shu S."/>
            <person name="Yoshinaga Y."/>
            <person name="Zane M."/>
            <person name="Rokhsar D."/>
            <person name="Grimwood J."/>
            <person name="Schmutz J."/>
            <person name="Juenger T."/>
        </authorList>
    </citation>
    <scope>NUCLEOTIDE SEQUENCE [LARGE SCALE GENOMIC DNA]</scope>
    <source>
        <strain evidence="2">cv. HAL2</strain>
    </source>
</reference>
<evidence type="ECO:0000313" key="2">
    <source>
        <dbReference type="Proteomes" id="UP000244336"/>
    </source>
</evidence>
<name>A0A2T7DFJ6_9POAL</name>
<dbReference type="AlphaFoldDB" id="A0A2T7DFJ6"/>
<gene>
    <name evidence="1" type="ORF">GQ55_5G122100</name>
</gene>